<name>A0A2J6R0A8_HYAVF</name>
<dbReference type="PANTHER" id="PTHR35910">
    <property type="entry name" value="2EXR DOMAIN-CONTAINING PROTEIN"/>
    <property type="match status" value="1"/>
</dbReference>
<dbReference type="PANTHER" id="PTHR35910:SF6">
    <property type="entry name" value="2EXR DOMAIN-CONTAINING PROTEIN"/>
    <property type="match status" value="1"/>
</dbReference>
<feature type="domain" description="2EXR" evidence="1">
    <location>
        <begin position="58"/>
        <end position="158"/>
    </location>
</feature>
<gene>
    <name evidence="2" type="ORF">L207DRAFT_518852</name>
</gene>
<sequence>MPSPLSLNSSPNSVMTIFPFTVYPQVEAMTTLQPFSTIAAPKAILDRAHIALDVEGTFPLFPFFPPEIRLKIWRANLRPQMLHIIYDIGLESHKRNTYLHGRQYRAAWRFKSSPATQMPNRFICQESRVEAEKAGYDLLRLRNNLTEARWYNHETDSLFFDTTAEARPSLTSWEDEYYYNHYVDNVLPPVGHPIAGGSGLLRNKLNVLAVSDTLWTDWPFSADNGSDVSCEMCRGFHSDNTHDAFKRIIERMTGLQKLVVVRTGDRSDDKKRVEFKLEKRQPEDPYGLSLLGRITEWKKEKGLDIKIEVLQLVG</sequence>
<proteinExistence type="predicted"/>
<evidence type="ECO:0000313" key="2">
    <source>
        <dbReference type="EMBL" id="PMD31952.1"/>
    </source>
</evidence>
<dbReference type="AlphaFoldDB" id="A0A2J6R0A8"/>
<evidence type="ECO:0000259" key="1">
    <source>
        <dbReference type="Pfam" id="PF20150"/>
    </source>
</evidence>
<protein>
    <recommendedName>
        <fullName evidence="1">2EXR domain-containing protein</fullName>
    </recommendedName>
</protein>
<dbReference type="OrthoDB" id="3551884at2759"/>
<evidence type="ECO:0000313" key="3">
    <source>
        <dbReference type="Proteomes" id="UP000235786"/>
    </source>
</evidence>
<keyword evidence="3" id="KW-1185">Reference proteome</keyword>
<organism evidence="2 3">
    <name type="scientific">Hyaloscypha variabilis (strain UAMH 11265 / GT02V1 / F)</name>
    <name type="common">Meliniomyces variabilis</name>
    <dbReference type="NCBI Taxonomy" id="1149755"/>
    <lineage>
        <taxon>Eukaryota</taxon>
        <taxon>Fungi</taxon>
        <taxon>Dikarya</taxon>
        <taxon>Ascomycota</taxon>
        <taxon>Pezizomycotina</taxon>
        <taxon>Leotiomycetes</taxon>
        <taxon>Helotiales</taxon>
        <taxon>Hyaloscyphaceae</taxon>
        <taxon>Hyaloscypha</taxon>
        <taxon>Hyaloscypha variabilis</taxon>
    </lineage>
</organism>
<dbReference type="Pfam" id="PF20150">
    <property type="entry name" value="2EXR"/>
    <property type="match status" value="1"/>
</dbReference>
<dbReference type="InterPro" id="IPR045518">
    <property type="entry name" value="2EXR"/>
</dbReference>
<dbReference type="Proteomes" id="UP000235786">
    <property type="component" value="Unassembled WGS sequence"/>
</dbReference>
<reference evidence="2 3" key="1">
    <citation type="submission" date="2016-04" db="EMBL/GenBank/DDBJ databases">
        <title>A degradative enzymes factory behind the ericoid mycorrhizal symbiosis.</title>
        <authorList>
            <consortium name="DOE Joint Genome Institute"/>
            <person name="Martino E."/>
            <person name="Morin E."/>
            <person name="Grelet G."/>
            <person name="Kuo A."/>
            <person name="Kohler A."/>
            <person name="Daghino S."/>
            <person name="Barry K."/>
            <person name="Choi C."/>
            <person name="Cichocki N."/>
            <person name="Clum A."/>
            <person name="Copeland A."/>
            <person name="Hainaut M."/>
            <person name="Haridas S."/>
            <person name="Labutti K."/>
            <person name="Lindquist E."/>
            <person name="Lipzen A."/>
            <person name="Khouja H.-R."/>
            <person name="Murat C."/>
            <person name="Ohm R."/>
            <person name="Olson A."/>
            <person name="Spatafora J."/>
            <person name="Veneault-Fourrey C."/>
            <person name="Henrissat B."/>
            <person name="Grigoriev I."/>
            <person name="Martin F."/>
            <person name="Perotto S."/>
        </authorList>
    </citation>
    <scope>NUCLEOTIDE SEQUENCE [LARGE SCALE GENOMIC DNA]</scope>
    <source>
        <strain evidence="2 3">F</strain>
    </source>
</reference>
<accession>A0A2J6R0A8</accession>
<dbReference type="EMBL" id="KZ613960">
    <property type="protein sequence ID" value="PMD31952.1"/>
    <property type="molecule type" value="Genomic_DNA"/>
</dbReference>